<keyword evidence="1" id="KW-0808">Transferase</keyword>
<reference evidence="2" key="1">
    <citation type="submission" date="2016-10" db="EMBL/GenBank/DDBJ databases">
        <authorList>
            <person name="Varghese N."/>
            <person name="Submissions S."/>
        </authorList>
    </citation>
    <scope>NUCLEOTIDE SEQUENCE [LARGE SCALE GENOMIC DNA]</scope>
    <source>
        <strain evidence="2">DSM 11005</strain>
    </source>
</reference>
<dbReference type="Pfam" id="PF00132">
    <property type="entry name" value="Hexapep"/>
    <property type="match status" value="1"/>
</dbReference>
<dbReference type="CDD" id="cd04645">
    <property type="entry name" value="LbH_gamma_CA_like"/>
    <property type="match status" value="1"/>
</dbReference>
<evidence type="ECO:0000313" key="2">
    <source>
        <dbReference type="Proteomes" id="UP000198943"/>
    </source>
</evidence>
<dbReference type="InterPro" id="IPR001451">
    <property type="entry name" value="Hexapep"/>
</dbReference>
<protein>
    <submittedName>
        <fullName evidence="1">Carbonic anhydrase or acetyltransferase, isoleucine patch superfamily</fullName>
    </submittedName>
</protein>
<dbReference type="RefSeq" id="WP_093729107.1">
    <property type="nucleotide sequence ID" value="NZ_FMYW01000001.1"/>
</dbReference>
<organism evidence="1 2">
    <name type="scientific">Succiniclasticum ruminis</name>
    <dbReference type="NCBI Taxonomy" id="40841"/>
    <lineage>
        <taxon>Bacteria</taxon>
        <taxon>Bacillati</taxon>
        <taxon>Bacillota</taxon>
        <taxon>Negativicutes</taxon>
        <taxon>Acidaminococcales</taxon>
        <taxon>Acidaminococcaceae</taxon>
        <taxon>Succiniclasticum</taxon>
    </lineage>
</organism>
<dbReference type="InterPro" id="IPR011004">
    <property type="entry name" value="Trimer_LpxA-like_sf"/>
</dbReference>
<gene>
    <name evidence="1" type="ORF">SAMN04487864_101356</name>
</gene>
<dbReference type="PANTHER" id="PTHR13061:SF29">
    <property type="entry name" value="GAMMA CARBONIC ANHYDRASE-LIKE 1, MITOCHONDRIAL-RELATED"/>
    <property type="match status" value="1"/>
</dbReference>
<keyword evidence="2" id="KW-1185">Reference proteome</keyword>
<accession>A0A1G6HZS8</accession>
<dbReference type="SUPFAM" id="SSF51161">
    <property type="entry name" value="Trimeric LpxA-like enzymes"/>
    <property type="match status" value="1"/>
</dbReference>
<name>A0A1G6HZS8_9FIRM</name>
<proteinExistence type="predicted"/>
<evidence type="ECO:0000313" key="1">
    <source>
        <dbReference type="EMBL" id="SDB99658.1"/>
    </source>
</evidence>
<dbReference type="PANTHER" id="PTHR13061">
    <property type="entry name" value="DYNACTIN SUBUNIT P25"/>
    <property type="match status" value="1"/>
</dbReference>
<dbReference type="GO" id="GO:0016740">
    <property type="term" value="F:transferase activity"/>
    <property type="evidence" value="ECO:0007669"/>
    <property type="project" value="UniProtKB-KW"/>
</dbReference>
<dbReference type="OrthoDB" id="9803036at2"/>
<dbReference type="InterPro" id="IPR050484">
    <property type="entry name" value="Transf_Hexapept/Carb_Anhydrase"/>
</dbReference>
<dbReference type="AlphaFoldDB" id="A0A1G6HZS8"/>
<sequence length="184" mass="19888">MLRKFKGISPDVDPKAHVFESADVIGMVKMKEFSSVWPNCTVRGDVNRIEIGRYSNIQDNSCLHVADRYACIVGDYVTVGHCATLHACTIEDHVLIGMGSVVLDGCVVGTGSVIAAGAVVTKGTIVEPYSLMAGIPAKCIKKLPETNMKTIHSQAIKYKTLWTEGYGILPDADGEAYHGEKIMD</sequence>
<dbReference type="InterPro" id="IPR047324">
    <property type="entry name" value="LbH_gamma_CA-like"/>
</dbReference>
<dbReference type="EMBL" id="FMYW01000001">
    <property type="protein sequence ID" value="SDB99658.1"/>
    <property type="molecule type" value="Genomic_DNA"/>
</dbReference>
<dbReference type="Proteomes" id="UP000198943">
    <property type="component" value="Unassembled WGS sequence"/>
</dbReference>
<dbReference type="Gene3D" id="2.160.10.10">
    <property type="entry name" value="Hexapeptide repeat proteins"/>
    <property type="match status" value="1"/>
</dbReference>